<dbReference type="InterPro" id="IPR036034">
    <property type="entry name" value="PDZ_sf"/>
</dbReference>
<feature type="compositionally biased region" description="Basic and acidic residues" evidence="3">
    <location>
        <begin position="730"/>
        <end position="748"/>
    </location>
</feature>
<feature type="compositionally biased region" description="Basic and acidic residues" evidence="3">
    <location>
        <begin position="539"/>
        <end position="554"/>
    </location>
</feature>
<keyword evidence="1 2" id="KW-0728">SH3 domain</keyword>
<feature type="compositionally biased region" description="Basic and acidic residues" evidence="3">
    <location>
        <begin position="8"/>
        <end position="19"/>
    </location>
</feature>
<dbReference type="PANTHER" id="PTHR13865:SF28">
    <property type="entry name" value="POLYCHAETOID, ISOFORM O"/>
    <property type="match status" value="1"/>
</dbReference>
<dbReference type="FunFam" id="2.60.220.30:FF:000004">
    <property type="entry name" value="tight junction protein ZO-1 isoform X1"/>
    <property type="match status" value="1"/>
</dbReference>
<dbReference type="Proteomes" id="UP000770661">
    <property type="component" value="Unassembled WGS sequence"/>
</dbReference>
<dbReference type="GO" id="GO:0005923">
    <property type="term" value="C:bicellular tight junction"/>
    <property type="evidence" value="ECO:0007669"/>
    <property type="project" value="TreeGrafter"/>
</dbReference>
<dbReference type="PANTHER" id="PTHR13865">
    <property type="entry name" value="TIGHT JUNCTION PROTEIN"/>
    <property type="match status" value="1"/>
</dbReference>
<feature type="region of interest" description="Disordered" evidence="3">
    <location>
        <begin position="227"/>
        <end position="250"/>
    </location>
</feature>
<dbReference type="Gene3D" id="3.40.50.300">
    <property type="entry name" value="P-loop containing nucleotide triphosphate hydrolases"/>
    <property type="match status" value="1"/>
</dbReference>
<feature type="region of interest" description="Disordered" evidence="3">
    <location>
        <begin position="460"/>
        <end position="930"/>
    </location>
</feature>
<dbReference type="InterPro" id="IPR000906">
    <property type="entry name" value="ZU5_dom"/>
</dbReference>
<evidence type="ECO:0000256" key="1">
    <source>
        <dbReference type="ARBA" id="ARBA00022443"/>
    </source>
</evidence>
<proteinExistence type="predicted"/>
<evidence type="ECO:0000259" key="4">
    <source>
        <dbReference type="PROSITE" id="PS50002"/>
    </source>
</evidence>
<dbReference type="Gene3D" id="2.30.42.10">
    <property type="match status" value="1"/>
</dbReference>
<feature type="domain" description="PDZ" evidence="6">
    <location>
        <begin position="69"/>
        <end position="142"/>
    </location>
</feature>
<evidence type="ECO:0000313" key="9">
    <source>
        <dbReference type="Proteomes" id="UP000770661"/>
    </source>
</evidence>
<feature type="domain" description="ZU5" evidence="7">
    <location>
        <begin position="944"/>
        <end position="1079"/>
    </location>
</feature>
<dbReference type="AlphaFoldDB" id="A0A8J8WB13"/>
<dbReference type="InterPro" id="IPR008144">
    <property type="entry name" value="Guanylate_kin-like_dom"/>
</dbReference>
<dbReference type="PROSITE" id="PS50106">
    <property type="entry name" value="PDZ"/>
    <property type="match status" value="1"/>
</dbReference>
<dbReference type="PROSITE" id="PS50052">
    <property type="entry name" value="GUANYLATE_KINASE_2"/>
    <property type="match status" value="1"/>
</dbReference>
<feature type="region of interest" description="Disordered" evidence="3">
    <location>
        <begin position="41"/>
        <end position="60"/>
    </location>
</feature>
<accession>A0A8J8WB13</accession>
<organism evidence="8 9">
    <name type="scientific">Chionoecetes opilio</name>
    <name type="common">Atlantic snow crab</name>
    <name type="synonym">Cancer opilio</name>
    <dbReference type="NCBI Taxonomy" id="41210"/>
    <lineage>
        <taxon>Eukaryota</taxon>
        <taxon>Metazoa</taxon>
        <taxon>Ecdysozoa</taxon>
        <taxon>Arthropoda</taxon>
        <taxon>Crustacea</taxon>
        <taxon>Multicrustacea</taxon>
        <taxon>Malacostraca</taxon>
        <taxon>Eumalacostraca</taxon>
        <taxon>Eucarida</taxon>
        <taxon>Decapoda</taxon>
        <taxon>Pleocyemata</taxon>
        <taxon>Brachyura</taxon>
        <taxon>Eubrachyura</taxon>
        <taxon>Majoidea</taxon>
        <taxon>Majidae</taxon>
        <taxon>Chionoecetes</taxon>
    </lineage>
</organism>
<dbReference type="GO" id="GO:0150105">
    <property type="term" value="P:protein localization to cell-cell junction"/>
    <property type="evidence" value="ECO:0007669"/>
    <property type="project" value="TreeGrafter"/>
</dbReference>
<dbReference type="EMBL" id="JACEEZ010025862">
    <property type="protein sequence ID" value="KAG0696712.1"/>
    <property type="molecule type" value="Genomic_DNA"/>
</dbReference>
<gene>
    <name evidence="8" type="primary">Tjp2</name>
    <name evidence="8" type="ORF">GWK47_026449</name>
</gene>
<feature type="compositionally biased region" description="Basic and acidic residues" evidence="3">
    <location>
        <begin position="816"/>
        <end position="826"/>
    </location>
</feature>
<dbReference type="Gene3D" id="2.30.30.40">
    <property type="entry name" value="SH3 Domains"/>
    <property type="match status" value="1"/>
</dbReference>
<dbReference type="InterPro" id="IPR001478">
    <property type="entry name" value="PDZ"/>
</dbReference>
<evidence type="ECO:0000313" key="8">
    <source>
        <dbReference type="EMBL" id="KAG0696712.1"/>
    </source>
</evidence>
<feature type="compositionally biased region" description="Low complexity" evidence="3">
    <location>
        <begin position="833"/>
        <end position="849"/>
    </location>
</feature>
<dbReference type="SMART" id="SM00072">
    <property type="entry name" value="GuKc"/>
    <property type="match status" value="1"/>
</dbReference>
<feature type="compositionally biased region" description="Basic and acidic residues" evidence="3">
    <location>
        <begin position="760"/>
        <end position="769"/>
    </location>
</feature>
<dbReference type="InterPro" id="IPR008145">
    <property type="entry name" value="GK/Ca_channel_bsu"/>
</dbReference>
<dbReference type="FunFam" id="2.30.42.10:FF:000138">
    <property type="entry name" value="Uncharacterized protein, isoform C"/>
    <property type="match status" value="1"/>
</dbReference>
<dbReference type="SMART" id="SM00218">
    <property type="entry name" value="ZU5"/>
    <property type="match status" value="1"/>
</dbReference>
<dbReference type="Gene3D" id="2.60.220.30">
    <property type="match status" value="1"/>
</dbReference>
<dbReference type="PROSITE" id="PS50002">
    <property type="entry name" value="SH3"/>
    <property type="match status" value="1"/>
</dbReference>
<dbReference type="CDD" id="cd11859">
    <property type="entry name" value="SH3_ZO"/>
    <property type="match status" value="1"/>
</dbReference>
<dbReference type="InterPro" id="IPR001452">
    <property type="entry name" value="SH3_domain"/>
</dbReference>
<dbReference type="Pfam" id="PF07653">
    <property type="entry name" value="SH3_2"/>
    <property type="match status" value="1"/>
</dbReference>
<dbReference type="Pfam" id="PF00625">
    <property type="entry name" value="Guanylate_kin"/>
    <property type="match status" value="1"/>
</dbReference>
<name>A0A8J8WB13_CHIOP</name>
<dbReference type="GO" id="GO:0045216">
    <property type="term" value="P:cell-cell junction organization"/>
    <property type="evidence" value="ECO:0007669"/>
    <property type="project" value="TreeGrafter"/>
</dbReference>
<feature type="compositionally biased region" description="Polar residues" evidence="3">
    <location>
        <begin position="700"/>
        <end position="711"/>
    </location>
</feature>
<dbReference type="InterPro" id="IPR036028">
    <property type="entry name" value="SH3-like_dom_sf"/>
</dbReference>
<reference evidence="8" key="1">
    <citation type="submission" date="2020-07" db="EMBL/GenBank/DDBJ databases">
        <title>The High-quality genome of the commercially important snow crab, Chionoecetes opilio.</title>
        <authorList>
            <person name="Jeong J.-H."/>
            <person name="Ryu S."/>
        </authorList>
    </citation>
    <scope>NUCLEOTIDE SEQUENCE</scope>
    <source>
        <strain evidence="8">MADBK_172401_WGS</strain>
        <tissue evidence="8">Digestive gland</tissue>
    </source>
</reference>
<keyword evidence="9" id="KW-1185">Reference proteome</keyword>
<protein>
    <submittedName>
        <fullName evidence="8">Tight junction protein ZO-1</fullName>
    </submittedName>
</protein>
<evidence type="ECO:0000259" key="5">
    <source>
        <dbReference type="PROSITE" id="PS50052"/>
    </source>
</evidence>
<feature type="domain" description="SH3" evidence="4">
    <location>
        <begin position="154"/>
        <end position="222"/>
    </location>
</feature>
<feature type="compositionally biased region" description="Basic and acidic residues" evidence="3">
    <location>
        <begin position="892"/>
        <end position="910"/>
    </location>
</feature>
<evidence type="ECO:0000259" key="6">
    <source>
        <dbReference type="PROSITE" id="PS50106"/>
    </source>
</evidence>
<dbReference type="Pfam" id="PF00791">
    <property type="entry name" value="ZU5"/>
    <property type="match status" value="1"/>
</dbReference>
<evidence type="ECO:0000256" key="2">
    <source>
        <dbReference type="PROSITE-ProRule" id="PRU00192"/>
    </source>
</evidence>
<dbReference type="SMART" id="SM00228">
    <property type="entry name" value="PDZ"/>
    <property type="match status" value="1"/>
</dbReference>
<evidence type="ECO:0000256" key="3">
    <source>
        <dbReference type="SAM" id="MobiDB-lite"/>
    </source>
</evidence>
<comment type="caution">
    <text evidence="8">The sequence shown here is derived from an EMBL/GenBank/DDBJ whole genome shotgun (WGS) entry which is preliminary data.</text>
</comment>
<sequence>MMAPPDLTVKDVRNAEYSDTRPNYSTQNLYVQPPTRAELQRGLYGPDTPDAKNNLMRSGPDPRFVSFKKEGSVGIRLTGGNEVGIFVTAVQPGSQAQLQGLIPGDKILKVNDMDMAGVTREEAVLYLMSLQNQIDLIVQTRKHDYESILNTQKGDLFYIKTHFHYEPNGKSELSFRSGDIFRVVDTLHNGVVGAWQVHRIGRNNQETQKGIIPNKARAEELATAQFNAAKKEQTQSESRSGFFKRRRNSRRSKSLGKDHWEDVVFADSVSKFPAYERVALRHTGFVRPIVLFGPLSDLARDKLLKENPDKFSSPQLDSSGEKPSGIIRLSAIREIMDRGKHALLDITPNAVDRLNYAQFYPVVIFLRAESKQIVKELRSGYPKGRMSSKKLFDQSVKLEKLWSHIFTATVSLTQPEAWFRKVREIVEKQQSGPIWMSETKPPEALSDDFLFPMTSRLSYASSPESDMETGPESRTPSKSLHHPPPHTMYSDSREPRGRMVKSSSDPSLAAPEETEPTVYGGGPPPYTASPTRVPPGPSLEREAFDDRRKSHGGDSKYGFASGGSYGSDLYASRPPMSAHGSPAGAGGAAMASHPGSPYGSVPPPGYSGRPPQQKLSPPMHSPHHRRSPNVPPGRSPPNMGYSPPGPGGNMVPPPPYINGHSSNEAGPEVPPKIDRTSKPGRVRSGQDFGFGKELEYDANYINTGRGSSVDPQQHKSPYDIVGPPPLGPNAHDDLKSRLHPRSPHEHFRYSRSSSQPPTYRSDDPYRSSDYKPLPPPKTGNYKPVPPPKPKNYKPQVPGGMGPGLDGGGGGWGDIYTDGRKVYERGTYHTTSNGGLSDDYSGLDSGQGSSLDRKYDTFGRSSYSKVSSSASGRSGCYLNVPPPRDAGVGGRDLPNHDHKGSAFELYKKPPDPRGPPGGHPALPTYSDLGNSRQSVAEECKQKVIATARGVYDHKGGTLTSEETGVSIVIPPGAITKGNNQEIYFKVCQDNSMVPPLDQNRGETLLSPLVMCGPHGLKFTLPVELRLPHAASVSPNTWSFALKSSDTPTGHPTQWTNLALADVPHTSRVGANCVSVLVDHF</sequence>
<feature type="compositionally biased region" description="Pro residues" evidence="3">
    <location>
        <begin position="772"/>
        <end position="789"/>
    </location>
</feature>
<dbReference type="CDD" id="cd06729">
    <property type="entry name" value="PDZ3_ZO1-like_domain"/>
    <property type="match status" value="1"/>
</dbReference>
<dbReference type="SUPFAM" id="SSF52540">
    <property type="entry name" value="P-loop containing nucleoside triphosphate hydrolases"/>
    <property type="match status" value="1"/>
</dbReference>
<feature type="compositionally biased region" description="Pro residues" evidence="3">
    <location>
        <begin position="643"/>
        <end position="656"/>
    </location>
</feature>
<feature type="compositionally biased region" description="Pro residues" evidence="3">
    <location>
        <begin position="522"/>
        <end position="537"/>
    </location>
</feature>
<feature type="compositionally biased region" description="Low complexity" evidence="3">
    <location>
        <begin position="860"/>
        <end position="873"/>
    </location>
</feature>
<feature type="compositionally biased region" description="Gly residues" evidence="3">
    <location>
        <begin position="798"/>
        <end position="812"/>
    </location>
</feature>
<feature type="domain" description="Guanylate kinase-like" evidence="5">
    <location>
        <begin position="328"/>
        <end position="427"/>
    </location>
</feature>
<feature type="compositionally biased region" description="Low complexity" evidence="3">
    <location>
        <begin position="574"/>
        <end position="599"/>
    </location>
</feature>
<evidence type="ECO:0000259" key="7">
    <source>
        <dbReference type="PROSITE" id="PS51145"/>
    </source>
</evidence>
<feature type="region of interest" description="Disordered" evidence="3">
    <location>
        <begin position="1"/>
        <end position="28"/>
    </location>
</feature>
<dbReference type="InterPro" id="IPR027417">
    <property type="entry name" value="P-loop_NTPase"/>
</dbReference>
<dbReference type="GO" id="GO:0098609">
    <property type="term" value="P:cell-cell adhesion"/>
    <property type="evidence" value="ECO:0007669"/>
    <property type="project" value="TreeGrafter"/>
</dbReference>
<dbReference type="OrthoDB" id="418634at2759"/>
<dbReference type="GO" id="GO:0005886">
    <property type="term" value="C:plasma membrane"/>
    <property type="evidence" value="ECO:0007669"/>
    <property type="project" value="TreeGrafter"/>
</dbReference>
<dbReference type="SUPFAM" id="SSF50044">
    <property type="entry name" value="SH3-domain"/>
    <property type="match status" value="1"/>
</dbReference>
<dbReference type="GO" id="GO:0050839">
    <property type="term" value="F:cell adhesion molecule binding"/>
    <property type="evidence" value="ECO:0007669"/>
    <property type="project" value="TreeGrafter"/>
</dbReference>
<dbReference type="SUPFAM" id="SSF50156">
    <property type="entry name" value="PDZ domain-like"/>
    <property type="match status" value="1"/>
</dbReference>
<dbReference type="PROSITE" id="PS51145">
    <property type="entry name" value="ZU5"/>
    <property type="match status" value="1"/>
</dbReference>
<dbReference type="Pfam" id="PF00595">
    <property type="entry name" value="PDZ"/>
    <property type="match status" value="1"/>
</dbReference>